<feature type="transmembrane region" description="Helical" evidence="1">
    <location>
        <begin position="110"/>
        <end position="133"/>
    </location>
</feature>
<gene>
    <name evidence="2" type="ORF">FJY86_04650</name>
</gene>
<protein>
    <submittedName>
        <fullName evidence="2">Uncharacterized protein</fullName>
    </submittedName>
</protein>
<evidence type="ECO:0000313" key="3">
    <source>
        <dbReference type="Proteomes" id="UP000774699"/>
    </source>
</evidence>
<keyword evidence="1" id="KW-0472">Membrane</keyword>
<dbReference type="Proteomes" id="UP000774699">
    <property type="component" value="Unassembled WGS sequence"/>
</dbReference>
<comment type="caution">
    <text evidence="2">The sequence shown here is derived from an EMBL/GenBank/DDBJ whole genome shotgun (WGS) entry which is preliminary data.</text>
</comment>
<accession>A0A8T4C7T0</accession>
<keyword evidence="1" id="KW-0812">Transmembrane</keyword>
<proteinExistence type="predicted"/>
<evidence type="ECO:0000313" key="2">
    <source>
        <dbReference type="EMBL" id="MBM3282596.1"/>
    </source>
</evidence>
<dbReference type="AlphaFoldDB" id="A0A8T4C7T0"/>
<name>A0A8T4C7T0_9ARCH</name>
<sequence length="153" mass="16753">MNSIIYLSVAWVVGVLAGTQIYSAGNEAPNLILILGFMVVAALSSVLYFGKLSPMFVFVLGIIQNPYFWNYPLATLLLGACTIFSALYGKTLGDLALNDFYEGGQTHLPGYALAAFLNFLLILVFSILVWFLFSVLPNTTQLVKWFPIAGWGV</sequence>
<feature type="transmembrane region" description="Helical" evidence="1">
    <location>
        <begin position="31"/>
        <end position="49"/>
    </location>
</feature>
<feature type="transmembrane region" description="Helical" evidence="1">
    <location>
        <begin position="69"/>
        <end position="89"/>
    </location>
</feature>
<reference evidence="2" key="1">
    <citation type="submission" date="2019-03" db="EMBL/GenBank/DDBJ databases">
        <title>Lake Tanganyika Metagenome-Assembled Genomes (MAGs).</title>
        <authorList>
            <person name="Tran P."/>
        </authorList>
    </citation>
    <scope>NUCLEOTIDE SEQUENCE</scope>
    <source>
        <strain evidence="2">M_DeepCast_50m_m2_156</strain>
    </source>
</reference>
<organism evidence="2 3">
    <name type="scientific">Candidatus Iainarchaeum sp</name>
    <dbReference type="NCBI Taxonomy" id="3101447"/>
    <lineage>
        <taxon>Archaea</taxon>
        <taxon>Candidatus Iainarchaeota</taxon>
        <taxon>Candidatus Iainarchaeia</taxon>
        <taxon>Candidatus Iainarchaeales</taxon>
        <taxon>Candidatus Iainarchaeaceae</taxon>
        <taxon>Candidatus Iainarchaeum</taxon>
    </lineage>
</organism>
<keyword evidence="1" id="KW-1133">Transmembrane helix</keyword>
<dbReference type="EMBL" id="VGJJ01000056">
    <property type="protein sequence ID" value="MBM3282596.1"/>
    <property type="molecule type" value="Genomic_DNA"/>
</dbReference>
<feature type="transmembrane region" description="Helical" evidence="1">
    <location>
        <begin position="6"/>
        <end position="24"/>
    </location>
</feature>
<evidence type="ECO:0000256" key="1">
    <source>
        <dbReference type="SAM" id="Phobius"/>
    </source>
</evidence>